<dbReference type="GO" id="GO:0003677">
    <property type="term" value="F:DNA binding"/>
    <property type="evidence" value="ECO:0007669"/>
    <property type="project" value="InterPro"/>
</dbReference>
<evidence type="ECO:0000259" key="1">
    <source>
        <dbReference type="PROSITE" id="PS50943"/>
    </source>
</evidence>
<accession>A0A174IL77</accession>
<evidence type="ECO:0000313" key="3">
    <source>
        <dbReference type="Proteomes" id="UP000095651"/>
    </source>
</evidence>
<dbReference type="AlphaFoldDB" id="A0A174IL77"/>
<dbReference type="EMBL" id="CYZE01000013">
    <property type="protein sequence ID" value="CUO85779.1"/>
    <property type="molecule type" value="Genomic_DNA"/>
</dbReference>
<dbReference type="SUPFAM" id="SSF47413">
    <property type="entry name" value="lambda repressor-like DNA-binding domains"/>
    <property type="match status" value="1"/>
</dbReference>
<reference evidence="2 3" key="1">
    <citation type="submission" date="2015-09" db="EMBL/GenBank/DDBJ databases">
        <authorList>
            <consortium name="Pathogen Informatics"/>
        </authorList>
    </citation>
    <scope>NUCLEOTIDE SEQUENCE [LARGE SCALE GENOMIC DNA]</scope>
    <source>
        <strain evidence="2 3">2789STDY5608850</strain>
    </source>
</reference>
<evidence type="ECO:0000313" key="2">
    <source>
        <dbReference type="EMBL" id="CUO85779.1"/>
    </source>
</evidence>
<dbReference type="InterPro" id="IPR010982">
    <property type="entry name" value="Lambda_DNA-bd_dom_sf"/>
</dbReference>
<dbReference type="RefSeq" id="WP_055658100.1">
    <property type="nucleotide sequence ID" value="NZ_CABIXC010000013.1"/>
</dbReference>
<proteinExistence type="predicted"/>
<dbReference type="CDD" id="cd00093">
    <property type="entry name" value="HTH_XRE"/>
    <property type="match status" value="1"/>
</dbReference>
<dbReference type="Gene3D" id="1.10.260.40">
    <property type="entry name" value="lambda repressor-like DNA-binding domains"/>
    <property type="match status" value="1"/>
</dbReference>
<name>A0A174IL77_9FIRM</name>
<feature type="domain" description="HTH cro/C1-type" evidence="1">
    <location>
        <begin position="7"/>
        <end position="59"/>
    </location>
</feature>
<organism evidence="2 3">
    <name type="scientific">Hungatella hathewayi</name>
    <dbReference type="NCBI Taxonomy" id="154046"/>
    <lineage>
        <taxon>Bacteria</taxon>
        <taxon>Bacillati</taxon>
        <taxon>Bacillota</taxon>
        <taxon>Clostridia</taxon>
        <taxon>Lachnospirales</taxon>
        <taxon>Lachnospiraceae</taxon>
        <taxon>Hungatella</taxon>
    </lineage>
</organism>
<sequence>MELKERIQALCKSKNISMNQLETELNFGKGYISKLGKSTPNITKIKQIADYFGVTVDYLMTGKNEVTATNSELTVKDEREIGKDLDRIMEEIENDVDGPLFYNGEPIDEESLRYLRNALEFGLRELKKENKVKYGRKKKKD</sequence>
<gene>
    <name evidence="2" type="ORF">ERS852407_04189</name>
</gene>
<protein>
    <submittedName>
        <fullName evidence="2">Helix-turn-helix</fullName>
    </submittedName>
</protein>
<dbReference type="InterPro" id="IPR001387">
    <property type="entry name" value="Cro/C1-type_HTH"/>
</dbReference>
<dbReference type="Proteomes" id="UP000095651">
    <property type="component" value="Unassembled WGS sequence"/>
</dbReference>
<dbReference type="PROSITE" id="PS50943">
    <property type="entry name" value="HTH_CROC1"/>
    <property type="match status" value="1"/>
</dbReference>
<dbReference type="Pfam" id="PF12844">
    <property type="entry name" value="HTH_19"/>
    <property type="match status" value="1"/>
</dbReference>
<dbReference type="SMART" id="SM00530">
    <property type="entry name" value="HTH_XRE"/>
    <property type="match status" value="1"/>
</dbReference>